<dbReference type="PANTHER" id="PTHR32196:SF21">
    <property type="entry name" value="ABC TRANSPORTER PERMEASE PROTEIN YPHD-RELATED"/>
    <property type="match status" value="1"/>
</dbReference>
<name>A0ABW8MRY0_9BURK</name>
<keyword evidence="2" id="KW-0813">Transport</keyword>
<proteinExistence type="predicted"/>
<keyword evidence="4" id="KW-0997">Cell inner membrane</keyword>
<keyword evidence="5 8" id="KW-0812">Transmembrane</keyword>
<dbReference type="Proteomes" id="UP001620514">
    <property type="component" value="Unassembled WGS sequence"/>
</dbReference>
<keyword evidence="9" id="KW-0762">Sugar transport</keyword>
<feature type="transmembrane region" description="Helical" evidence="8">
    <location>
        <begin position="121"/>
        <end position="150"/>
    </location>
</feature>
<feature type="transmembrane region" description="Helical" evidence="8">
    <location>
        <begin position="74"/>
        <end position="101"/>
    </location>
</feature>
<evidence type="ECO:0000256" key="7">
    <source>
        <dbReference type="ARBA" id="ARBA00023136"/>
    </source>
</evidence>
<organism evidence="9 10">
    <name type="scientific">Caballeronia udeis</name>
    <dbReference type="NCBI Taxonomy" id="1232866"/>
    <lineage>
        <taxon>Bacteria</taxon>
        <taxon>Pseudomonadati</taxon>
        <taxon>Pseudomonadota</taxon>
        <taxon>Betaproteobacteria</taxon>
        <taxon>Burkholderiales</taxon>
        <taxon>Burkholderiaceae</taxon>
        <taxon>Caballeronia</taxon>
    </lineage>
</organism>
<gene>
    <name evidence="9" type="ORF">ABH943_006495</name>
</gene>
<sequence>MSLLHPNHESRTMATSAPLAATIATIRATVGPTNIGLLGLLIGLSIFFGSVAGTQLFSGAGFRSMAFQLPELGLLSLAMLIPLLSGGLDLSIIATANLSALAMAWMCTHILPESSVLTSTLWIIGALMAGLVVATLVGTVNGWLIAYLRVSPILATLGSMTVVKGIAVGLTHGGVISGFPASIRFLGHGLVLGVPAALLLFVAVAIPVSVMLTRSPLGLRVAMIGSNERATSYAGVDTKKVLMRVYLFSSLLSALAGLVMMARFDSANAAYGESYLLVTILAAVLGGVSPTGGFGRVSGLVLALVILQLISTAASMIDLGQFITLSIWGATLIGVAGTGALRIWWGKHKLRG</sequence>
<dbReference type="EMBL" id="JBIYDN010000026">
    <property type="protein sequence ID" value="MFK4446463.1"/>
    <property type="molecule type" value="Genomic_DNA"/>
</dbReference>
<evidence type="ECO:0000256" key="8">
    <source>
        <dbReference type="SAM" id="Phobius"/>
    </source>
</evidence>
<keyword evidence="10" id="KW-1185">Reference proteome</keyword>
<feature type="transmembrane region" description="Helical" evidence="8">
    <location>
        <begin position="300"/>
        <end position="317"/>
    </location>
</feature>
<evidence type="ECO:0000256" key="6">
    <source>
        <dbReference type="ARBA" id="ARBA00022989"/>
    </source>
</evidence>
<evidence type="ECO:0000256" key="5">
    <source>
        <dbReference type="ARBA" id="ARBA00022692"/>
    </source>
</evidence>
<keyword evidence="7 8" id="KW-0472">Membrane</keyword>
<feature type="transmembrane region" description="Helical" evidence="8">
    <location>
        <begin position="38"/>
        <end position="62"/>
    </location>
</feature>
<evidence type="ECO:0000256" key="3">
    <source>
        <dbReference type="ARBA" id="ARBA00022475"/>
    </source>
</evidence>
<evidence type="ECO:0000313" key="10">
    <source>
        <dbReference type="Proteomes" id="UP001620514"/>
    </source>
</evidence>
<keyword evidence="6 8" id="KW-1133">Transmembrane helix</keyword>
<dbReference type="InterPro" id="IPR001851">
    <property type="entry name" value="ABC_transp_permease"/>
</dbReference>
<evidence type="ECO:0000256" key="4">
    <source>
        <dbReference type="ARBA" id="ARBA00022519"/>
    </source>
</evidence>
<evidence type="ECO:0000256" key="2">
    <source>
        <dbReference type="ARBA" id="ARBA00022448"/>
    </source>
</evidence>
<comment type="subcellular location">
    <subcellularLocation>
        <location evidence="1">Cell membrane</location>
        <topology evidence="1">Multi-pass membrane protein</topology>
    </subcellularLocation>
</comment>
<evidence type="ECO:0000313" key="9">
    <source>
        <dbReference type="EMBL" id="MFK4446463.1"/>
    </source>
</evidence>
<dbReference type="CDD" id="cd06579">
    <property type="entry name" value="TM_PBP1_transp_AraH_like"/>
    <property type="match status" value="1"/>
</dbReference>
<evidence type="ECO:0000256" key="1">
    <source>
        <dbReference type="ARBA" id="ARBA00004651"/>
    </source>
</evidence>
<feature type="transmembrane region" description="Helical" evidence="8">
    <location>
        <begin position="189"/>
        <end position="213"/>
    </location>
</feature>
<protein>
    <submittedName>
        <fullName evidence="9">Simple sugar transport system permease protein</fullName>
    </submittedName>
</protein>
<reference evidence="9 10" key="1">
    <citation type="submission" date="2024-10" db="EMBL/GenBank/DDBJ databases">
        <authorList>
            <person name="Deangelis K."/>
            <person name="Huntemann M."/>
            <person name="Clum A."/>
            <person name="Wang J."/>
            <person name="Palaniappan K."/>
            <person name="Ritter S."/>
            <person name="Chen I.-M."/>
            <person name="Stamatis D."/>
            <person name="Reddy T."/>
            <person name="O'Malley R."/>
            <person name="Daum C."/>
            <person name="Ng V."/>
            <person name="Ivanova N."/>
            <person name="Kyrpides N."/>
            <person name="Woyke T."/>
        </authorList>
    </citation>
    <scope>NUCLEOTIDE SEQUENCE [LARGE SCALE GENOMIC DNA]</scope>
    <source>
        <strain evidence="9 10">GAS97</strain>
    </source>
</reference>
<dbReference type="PANTHER" id="PTHR32196">
    <property type="entry name" value="ABC TRANSPORTER PERMEASE PROTEIN YPHD-RELATED-RELATED"/>
    <property type="match status" value="1"/>
</dbReference>
<dbReference type="Pfam" id="PF02653">
    <property type="entry name" value="BPD_transp_2"/>
    <property type="match status" value="1"/>
</dbReference>
<feature type="transmembrane region" description="Helical" evidence="8">
    <location>
        <begin position="270"/>
        <end position="288"/>
    </location>
</feature>
<feature type="transmembrane region" description="Helical" evidence="8">
    <location>
        <begin position="245"/>
        <end position="264"/>
    </location>
</feature>
<comment type="caution">
    <text evidence="9">The sequence shown here is derived from an EMBL/GenBank/DDBJ whole genome shotgun (WGS) entry which is preliminary data.</text>
</comment>
<feature type="transmembrane region" description="Helical" evidence="8">
    <location>
        <begin position="323"/>
        <end position="345"/>
    </location>
</feature>
<feature type="transmembrane region" description="Helical" evidence="8">
    <location>
        <begin position="162"/>
        <end position="183"/>
    </location>
</feature>
<dbReference type="RefSeq" id="WP_404611352.1">
    <property type="nucleotide sequence ID" value="NZ_JBIYDN010000026.1"/>
</dbReference>
<keyword evidence="3" id="KW-1003">Cell membrane</keyword>
<reference evidence="9 10" key="2">
    <citation type="submission" date="2024-11" db="EMBL/GenBank/DDBJ databases">
        <title>Using genomics to understand microbial adaptation to soil warming.</title>
        <authorList>
            <person name="Deangelis K.M. PhD."/>
        </authorList>
    </citation>
    <scope>NUCLEOTIDE SEQUENCE [LARGE SCALE GENOMIC DNA]</scope>
    <source>
        <strain evidence="9 10">GAS97</strain>
    </source>
</reference>
<accession>A0ABW8MRY0</accession>